<dbReference type="InterPro" id="IPR025406">
    <property type="entry name" value="DUF4132"/>
</dbReference>
<organism evidence="5 6">
    <name type="scientific">Paenibacillus eucommiae</name>
    <dbReference type="NCBI Taxonomy" id="1355755"/>
    <lineage>
        <taxon>Bacteria</taxon>
        <taxon>Bacillati</taxon>
        <taxon>Bacillota</taxon>
        <taxon>Bacilli</taxon>
        <taxon>Bacillales</taxon>
        <taxon>Paenibacillaceae</taxon>
        <taxon>Paenibacillus</taxon>
    </lineage>
</organism>
<comment type="caution">
    <text evidence="5">The sequence shown here is derived from an EMBL/GenBank/DDBJ whole genome shotgun (WGS) entry which is preliminary data.</text>
</comment>
<dbReference type="InterPro" id="IPR056639">
    <property type="entry name" value="DUF7737"/>
</dbReference>
<dbReference type="InterPro" id="IPR043782">
    <property type="entry name" value="DUF5724"/>
</dbReference>
<dbReference type="Pfam" id="PF24879">
    <property type="entry name" value="DUF7737"/>
    <property type="match status" value="1"/>
</dbReference>
<feature type="coiled-coil region" evidence="1">
    <location>
        <begin position="1299"/>
        <end position="1326"/>
    </location>
</feature>
<evidence type="ECO:0000313" key="6">
    <source>
        <dbReference type="Proteomes" id="UP001519287"/>
    </source>
</evidence>
<evidence type="ECO:0000256" key="1">
    <source>
        <dbReference type="SAM" id="Coils"/>
    </source>
</evidence>
<accession>A0ABS4J1K4</accession>
<dbReference type="Proteomes" id="UP001519287">
    <property type="component" value="Unassembled WGS sequence"/>
</dbReference>
<sequence>MERLERVEKKLYFQDMLERAKGLEVDNSLRQIAEWIVENAEKGYVEHGLRDEMASLLDTMSGGEQSSLFNPLLAIAELLLDEAYADVFRYMVRHAAEYPYSSGYTRRPFRTKELRAHTGTLIVKINSLVCMQWLSFSTLDYLTKPDYFSNNDYRIPTDALPDLIAYEIDLGNEHVLNALKDIIYGDNNTALLSAPMIKGAFLSHNKDVYRMIGELLVAARLQEGLRQSIVERMDEGTLDAMIHMLQVIESHNLIRFSSVVRALDVWTGLALEAADTRVAKQCLELAAQALEDKELREAWLDSKNVNEIFMSLWAYAVHEEQELYDKIRHLMQRGETYQKIVAQYMLAQSQNKEVCFQIAHEWLGEKDPELRYWILYNYSFDYSQTWDQEDGKFTLKLKVPRIAVLEDKSVRRQQFGLFGQMFAELGQKELTMASKVFDWIHIRYSSDMIVSKMMYLTGYDMDHEWIAELIARKEALAPDRRGDLLVHFTGDPANRLQREFILASLGDKSLSNREKALTEAAKLELSGSELEAVAAILKLKTGSLRQSAIQLLLKQPAEKLTSVLELLLHSRNELQRMAALEMLTELKEEASFNEIYPLLKDQITQIEAPSDKEQLLIAKLEQSEAYNAANGFGLFDPKTGTAELTEVQKVPLSALLEGKKSFTLSLQRAQEFLTGLSELIHEHRHHEYEVEDYSGAKQTLLLGTNLTTLKWRYDLADADQPVLERYPLAEVWKAYLEKSGFSPVELLQLEFYKNADTLYDYYFGELSSWEQTYYKPLEGWRKEFLDNLYPMSMLKGVEEFYEELPYSSQAQSLVKAYLEDNDKQSLFSFVNPVLNLIIGAFPEENLEEENKLLELFVRFWISWERKATYDDVSFKASFLLHYKLYGMQQYESTNLSLIDFLRAYKLGFFTENDMFKELLARPYSNHYIRQMTHTNGRFAEENPEIIPFQEKALQRILEIELNRGDLSTEVTRLATSIQYIEGMAYFMDILAGLEKEAFVRGFIYSYGNDLTKKEMFSRLLRACHPKKEEDAALLKQLLKDKKISELRLLEAAMYAPQWVEIISQYLGWRGLRSAAWYFHAHINESFSAEKETIVAHYSPISPQDFTDGAFDIHWFKEAYQELGEKKFQMLYQCAKYISAGSNHRRSQLFADAVLGRLKLQEMKASVADKRNKDHLLSYSLIPLSEDAAGDVLERYTFIQQFLKESKTFGAQRRVSEAKTASIALDNLARNAGYADVIRLTWDMEGRKLDELLHYFEPMELEDLTAQLVIDEDGKSDIRLSRKGKELKSIPAAYKKHAYIESLRNTKTELADQYRRARAELERSMESGSVFTLQEISRLMQNPVLSPLVGALVFVARGLDRLDGLDGNDGNYVQGGSDENSGHTRHLGYFEGGVLLGIDGLKYTIAESDSLLIAHPLHLYQSGQWSQYQKDLFDRQIKQPFKQIFRELYLPNADELASGTLSRRYAGHQVQPRKTVSLLKNRFWTVSYEEGLQKVYYKENVIASIYALADWFSPSDVESPTLETVRFYDRNTYKNLAIDQVPSLIFSEVMRDVDLVVSTAHVGGVDPEASLTTIGMRTAIVRESLRLLKIDNVVLEGNHARIAGQLGEYSVHLGSGMVYKQAVGALAILPVHSQHRGKLFLPFMDEDPKTAEILSKIVLLAQDTKIKDPQILSQLRS</sequence>
<keyword evidence="1" id="KW-0175">Coiled coil</keyword>
<dbReference type="Pfam" id="PF18991">
    <property type="entry name" value="DUF5724"/>
    <property type="match status" value="1"/>
</dbReference>
<name>A0ABS4J1K4_9BACL</name>
<feature type="domain" description="DUF4132" evidence="2">
    <location>
        <begin position="1283"/>
        <end position="1483"/>
    </location>
</feature>
<evidence type="ECO:0000313" key="5">
    <source>
        <dbReference type="EMBL" id="MBP1993696.1"/>
    </source>
</evidence>
<dbReference type="Pfam" id="PF13569">
    <property type="entry name" value="DUF4132"/>
    <property type="match status" value="1"/>
</dbReference>
<dbReference type="RefSeq" id="WP_312894767.1">
    <property type="nucleotide sequence ID" value="NZ_JAGGLB010000020.1"/>
</dbReference>
<feature type="domain" description="DUF5724" evidence="3">
    <location>
        <begin position="37"/>
        <end position="1243"/>
    </location>
</feature>
<feature type="domain" description="DUF7737" evidence="4">
    <location>
        <begin position="1575"/>
        <end position="1674"/>
    </location>
</feature>
<reference evidence="5 6" key="1">
    <citation type="submission" date="2021-03" db="EMBL/GenBank/DDBJ databases">
        <title>Genomic Encyclopedia of Type Strains, Phase IV (KMG-IV): sequencing the most valuable type-strain genomes for metagenomic binning, comparative biology and taxonomic classification.</title>
        <authorList>
            <person name="Goeker M."/>
        </authorList>
    </citation>
    <scope>NUCLEOTIDE SEQUENCE [LARGE SCALE GENOMIC DNA]</scope>
    <source>
        <strain evidence="5 6">DSM 26048</strain>
    </source>
</reference>
<protein>
    <submittedName>
        <fullName evidence="5">Transcription termination factor NusB</fullName>
    </submittedName>
</protein>
<proteinExistence type="predicted"/>
<dbReference type="EMBL" id="JAGGLB010000020">
    <property type="protein sequence ID" value="MBP1993696.1"/>
    <property type="molecule type" value="Genomic_DNA"/>
</dbReference>
<gene>
    <name evidence="5" type="ORF">J2Z66_005322</name>
</gene>
<evidence type="ECO:0000259" key="2">
    <source>
        <dbReference type="Pfam" id="PF13569"/>
    </source>
</evidence>
<evidence type="ECO:0000259" key="4">
    <source>
        <dbReference type="Pfam" id="PF24879"/>
    </source>
</evidence>
<keyword evidence="6" id="KW-1185">Reference proteome</keyword>
<evidence type="ECO:0000259" key="3">
    <source>
        <dbReference type="Pfam" id="PF18991"/>
    </source>
</evidence>